<dbReference type="STRING" id="1121416.SAMN02745220_01345"/>
<reference evidence="12 13" key="1">
    <citation type="submission" date="2016-12" db="EMBL/GenBank/DDBJ databases">
        <authorList>
            <person name="Song W.-J."/>
            <person name="Kurnit D.M."/>
        </authorList>
    </citation>
    <scope>NUCLEOTIDE SEQUENCE [LARGE SCALE GENOMIC DNA]</scope>
    <source>
        <strain evidence="12 13">DSM 18488</strain>
    </source>
</reference>
<evidence type="ECO:0000256" key="8">
    <source>
        <dbReference type="HAMAP-Rule" id="MF_01865"/>
    </source>
</evidence>
<evidence type="ECO:0000256" key="1">
    <source>
        <dbReference type="ARBA" id="ARBA00022485"/>
    </source>
</evidence>
<dbReference type="GO" id="GO:0006400">
    <property type="term" value="P:tRNA modification"/>
    <property type="evidence" value="ECO:0007669"/>
    <property type="project" value="InterPro"/>
</dbReference>
<evidence type="ECO:0000259" key="9">
    <source>
        <dbReference type="PROSITE" id="PS50926"/>
    </source>
</evidence>
<evidence type="ECO:0000256" key="6">
    <source>
        <dbReference type="ARBA" id="ARBA00023004"/>
    </source>
</evidence>
<comment type="similarity">
    <text evidence="8">Belongs to the methylthiotransferase family. RimO subfamily.</text>
</comment>
<dbReference type="CDD" id="cd01335">
    <property type="entry name" value="Radical_SAM"/>
    <property type="match status" value="1"/>
</dbReference>
<dbReference type="InterPro" id="IPR058240">
    <property type="entry name" value="rSAM_sf"/>
</dbReference>
<dbReference type="SMART" id="SM00729">
    <property type="entry name" value="Elp3"/>
    <property type="match status" value="1"/>
</dbReference>
<keyword evidence="6 8" id="KW-0408">Iron</keyword>
<feature type="binding site" evidence="8">
    <location>
        <position position="163"/>
    </location>
    <ligand>
        <name>[4Fe-4S] cluster</name>
        <dbReference type="ChEBI" id="CHEBI:49883"/>
        <label>2</label>
        <note>4Fe-4S-S-AdoMet</note>
    </ligand>
</feature>
<dbReference type="SUPFAM" id="SSF102114">
    <property type="entry name" value="Radical SAM enzymes"/>
    <property type="match status" value="1"/>
</dbReference>
<keyword evidence="13" id="KW-1185">Reference proteome</keyword>
<evidence type="ECO:0000259" key="11">
    <source>
        <dbReference type="PROSITE" id="PS51918"/>
    </source>
</evidence>
<dbReference type="NCBIfam" id="TIGR01125">
    <property type="entry name" value="30S ribosomal protein S12 methylthiotransferase RimO"/>
    <property type="match status" value="1"/>
</dbReference>
<organism evidence="12 13">
    <name type="scientific">Desulfopila aestuarii DSM 18488</name>
    <dbReference type="NCBI Taxonomy" id="1121416"/>
    <lineage>
        <taxon>Bacteria</taxon>
        <taxon>Pseudomonadati</taxon>
        <taxon>Thermodesulfobacteriota</taxon>
        <taxon>Desulfobulbia</taxon>
        <taxon>Desulfobulbales</taxon>
        <taxon>Desulfocapsaceae</taxon>
        <taxon>Desulfopila</taxon>
    </lineage>
</organism>
<dbReference type="InterPro" id="IPR005839">
    <property type="entry name" value="Methylthiotransferase"/>
</dbReference>
<dbReference type="GO" id="GO:0103039">
    <property type="term" value="F:protein methylthiotransferase activity"/>
    <property type="evidence" value="ECO:0007669"/>
    <property type="project" value="UniProtKB-EC"/>
</dbReference>
<dbReference type="InterPro" id="IPR038135">
    <property type="entry name" value="Methylthiotransferase_N_sf"/>
</dbReference>
<evidence type="ECO:0000256" key="2">
    <source>
        <dbReference type="ARBA" id="ARBA00022490"/>
    </source>
</evidence>
<evidence type="ECO:0000313" key="12">
    <source>
        <dbReference type="EMBL" id="SHO46177.1"/>
    </source>
</evidence>
<comment type="cofactor">
    <cofactor evidence="8">
        <name>[4Fe-4S] cluster</name>
        <dbReference type="ChEBI" id="CHEBI:49883"/>
    </cofactor>
    <text evidence="8">Binds 2 [4Fe-4S] clusters. One cluster is coordinated with 3 cysteines and an exchangeable S-adenosyl-L-methionine.</text>
</comment>
<evidence type="ECO:0000256" key="5">
    <source>
        <dbReference type="ARBA" id="ARBA00022723"/>
    </source>
</evidence>
<dbReference type="FunFam" id="3.80.30.20:FF:000001">
    <property type="entry name" value="tRNA-2-methylthio-N(6)-dimethylallyladenosine synthase 2"/>
    <property type="match status" value="1"/>
</dbReference>
<sequence>MRSFHLVSLGCAKNLVDSELIIGNMTTEGWRFVEDPEAADLLMLNTCGFIQPAVEEAIEEILELARIKEQHPEQKLVVVGCLVQRYKETLPDELPEVDLFVGTEGCHDMAARVGRLFGAESVAQVELPDRFIMDSSLPRTLTTPFFRAWFKVTEGCDNRCSYCMIPSIRGNLRSRPIDDLLREACRLEAQGVRELSLIAQDLTAYGNDLGQGTHLTALLERLLRETTIPWLRLLYLYPSGIDERLLALMADNERIVPYLDIPFQHVSSRVLQGMNRRYTSDDLYRLIERIRRYLPEVALRTTFLVGFPGETERDLDELITFLKDSQLDHVGVFPYANEEGCGSEHFPGQVDDEEKLSRRDRILAVQAEISTEIQKKYIGREELVLVEGVSRETDLLLEGRTRFQAPDVDGCVYINDGTANPGDLVKVLIEESQVYDLVGGIVGEAQPPR</sequence>
<keyword evidence="1 8" id="KW-0004">4Fe-4S</keyword>
<keyword evidence="7 8" id="KW-0411">Iron-sulfur</keyword>
<dbReference type="Gene3D" id="3.40.50.12160">
    <property type="entry name" value="Methylthiotransferase, N-terminal domain"/>
    <property type="match status" value="1"/>
</dbReference>
<dbReference type="InterPro" id="IPR023404">
    <property type="entry name" value="rSAM_horseshoe"/>
</dbReference>
<dbReference type="InterPro" id="IPR005840">
    <property type="entry name" value="Ribosomal_uS12_MeSTrfase_RimO"/>
</dbReference>
<evidence type="ECO:0000256" key="3">
    <source>
        <dbReference type="ARBA" id="ARBA00022679"/>
    </source>
</evidence>
<dbReference type="EMBL" id="FRFE01000005">
    <property type="protein sequence ID" value="SHO46177.1"/>
    <property type="molecule type" value="Genomic_DNA"/>
</dbReference>
<proteinExistence type="inferred from homology"/>
<protein>
    <recommendedName>
        <fullName evidence="8">Ribosomal protein uS12 methylthiotransferase RimO</fullName>
        <shortName evidence="8">uS12 MTTase</shortName>
        <shortName evidence="8">uS12 methylthiotransferase</shortName>
        <ecNumber evidence="8">2.8.4.4</ecNumber>
    </recommendedName>
    <alternativeName>
        <fullName evidence="8">Ribosomal protein uS12 (aspartate-C(3))-methylthiotransferase</fullName>
    </alternativeName>
    <alternativeName>
        <fullName evidence="8">Ribosome maturation factor RimO</fullName>
    </alternativeName>
</protein>
<dbReference type="SFLD" id="SFLDS00029">
    <property type="entry name" value="Radical_SAM"/>
    <property type="match status" value="1"/>
</dbReference>
<dbReference type="Gene3D" id="3.80.30.20">
    <property type="entry name" value="tm_1862 like domain"/>
    <property type="match status" value="1"/>
</dbReference>
<dbReference type="InterPro" id="IPR007197">
    <property type="entry name" value="rSAM"/>
</dbReference>
<keyword evidence="4 8" id="KW-0949">S-adenosyl-L-methionine</keyword>
<dbReference type="PROSITE" id="PS51918">
    <property type="entry name" value="RADICAL_SAM"/>
    <property type="match status" value="1"/>
</dbReference>
<dbReference type="InterPro" id="IPR013848">
    <property type="entry name" value="Methylthiotransferase_N"/>
</dbReference>
<dbReference type="Proteomes" id="UP000184603">
    <property type="component" value="Unassembled WGS sequence"/>
</dbReference>
<dbReference type="Pfam" id="PF00919">
    <property type="entry name" value="UPF0004"/>
    <property type="match status" value="1"/>
</dbReference>
<accession>A0A1M7Y2L0</accession>
<dbReference type="InterPro" id="IPR002792">
    <property type="entry name" value="TRAM_dom"/>
</dbReference>
<dbReference type="GO" id="GO:0035599">
    <property type="term" value="F:aspartic acid methylthiotransferase activity"/>
    <property type="evidence" value="ECO:0007669"/>
    <property type="project" value="TreeGrafter"/>
</dbReference>
<dbReference type="PANTHER" id="PTHR43837:SF1">
    <property type="entry name" value="RIBOSOMAL PROTEIN US12 METHYLTHIOTRANSFERASE RIMO"/>
    <property type="match status" value="1"/>
</dbReference>
<dbReference type="Pfam" id="PF18693">
    <property type="entry name" value="TRAM_2"/>
    <property type="match status" value="1"/>
</dbReference>
<keyword evidence="3 8" id="KW-0808">Transferase</keyword>
<name>A0A1M7Y2L0_9BACT</name>
<comment type="function">
    <text evidence="8">Catalyzes the methylthiolation of an aspartic acid residue of ribosomal protein uS12.</text>
</comment>
<dbReference type="RefSeq" id="WP_073612688.1">
    <property type="nucleotide sequence ID" value="NZ_FRFE01000005.1"/>
</dbReference>
<dbReference type="PROSITE" id="PS50926">
    <property type="entry name" value="TRAM"/>
    <property type="match status" value="1"/>
</dbReference>
<dbReference type="GO" id="GO:0005840">
    <property type="term" value="C:ribosome"/>
    <property type="evidence" value="ECO:0007669"/>
    <property type="project" value="UniProtKB-KW"/>
</dbReference>
<dbReference type="GO" id="GO:0051539">
    <property type="term" value="F:4 iron, 4 sulfur cluster binding"/>
    <property type="evidence" value="ECO:0007669"/>
    <property type="project" value="UniProtKB-UniRule"/>
</dbReference>
<comment type="catalytic activity">
    <reaction evidence="8">
        <text>L-aspartate(89)-[ribosomal protein uS12]-hydrogen + (sulfur carrier)-SH + AH2 + 2 S-adenosyl-L-methionine = 3-methylsulfanyl-L-aspartate(89)-[ribosomal protein uS12]-hydrogen + (sulfur carrier)-H + 5'-deoxyadenosine + L-methionine + A + S-adenosyl-L-homocysteine + 2 H(+)</text>
        <dbReference type="Rhea" id="RHEA:37087"/>
        <dbReference type="Rhea" id="RHEA-COMP:10460"/>
        <dbReference type="Rhea" id="RHEA-COMP:10461"/>
        <dbReference type="Rhea" id="RHEA-COMP:14737"/>
        <dbReference type="Rhea" id="RHEA-COMP:14739"/>
        <dbReference type="ChEBI" id="CHEBI:13193"/>
        <dbReference type="ChEBI" id="CHEBI:15378"/>
        <dbReference type="ChEBI" id="CHEBI:17319"/>
        <dbReference type="ChEBI" id="CHEBI:17499"/>
        <dbReference type="ChEBI" id="CHEBI:29917"/>
        <dbReference type="ChEBI" id="CHEBI:29961"/>
        <dbReference type="ChEBI" id="CHEBI:57844"/>
        <dbReference type="ChEBI" id="CHEBI:57856"/>
        <dbReference type="ChEBI" id="CHEBI:59789"/>
        <dbReference type="ChEBI" id="CHEBI:64428"/>
        <dbReference type="ChEBI" id="CHEBI:73599"/>
        <dbReference type="EC" id="2.8.4.4"/>
    </reaction>
</comment>
<dbReference type="EC" id="2.8.4.4" evidence="8"/>
<dbReference type="PANTHER" id="PTHR43837">
    <property type="entry name" value="RIBOSOMAL PROTEIN S12 METHYLTHIOTRANSFERASE RIMO"/>
    <property type="match status" value="1"/>
</dbReference>
<keyword evidence="12" id="KW-0689">Ribosomal protein</keyword>
<feature type="binding site" evidence="8">
    <location>
        <position position="47"/>
    </location>
    <ligand>
        <name>[4Fe-4S] cluster</name>
        <dbReference type="ChEBI" id="CHEBI:49883"/>
        <label>1</label>
    </ligand>
</feature>
<dbReference type="SFLD" id="SFLDG01082">
    <property type="entry name" value="B12-binding_domain_containing"/>
    <property type="match status" value="1"/>
</dbReference>
<gene>
    <name evidence="8" type="primary">rimO</name>
    <name evidence="12" type="ORF">SAMN02745220_01345</name>
</gene>
<keyword evidence="5 8" id="KW-0479">Metal-binding</keyword>
<dbReference type="OrthoDB" id="9805215at2"/>
<feature type="binding site" evidence="8">
    <location>
        <position position="156"/>
    </location>
    <ligand>
        <name>[4Fe-4S] cluster</name>
        <dbReference type="ChEBI" id="CHEBI:49883"/>
        <label>2</label>
        <note>4Fe-4S-S-AdoMet</note>
    </ligand>
</feature>
<dbReference type="SFLD" id="SFLDG01061">
    <property type="entry name" value="methylthiotransferase"/>
    <property type="match status" value="1"/>
</dbReference>
<feature type="binding site" evidence="8">
    <location>
        <position position="160"/>
    </location>
    <ligand>
        <name>[4Fe-4S] cluster</name>
        <dbReference type="ChEBI" id="CHEBI:49883"/>
        <label>2</label>
        <note>4Fe-4S-S-AdoMet</note>
    </ligand>
</feature>
<dbReference type="SFLD" id="SFLDF00274">
    <property type="entry name" value="ribosomal_protein_S12_methylth"/>
    <property type="match status" value="1"/>
</dbReference>
<evidence type="ECO:0000313" key="13">
    <source>
        <dbReference type="Proteomes" id="UP000184603"/>
    </source>
</evidence>
<dbReference type="AlphaFoldDB" id="A0A1M7Y2L0"/>
<evidence type="ECO:0000256" key="7">
    <source>
        <dbReference type="ARBA" id="ARBA00023014"/>
    </source>
</evidence>
<feature type="binding site" evidence="8">
    <location>
        <position position="81"/>
    </location>
    <ligand>
        <name>[4Fe-4S] cluster</name>
        <dbReference type="ChEBI" id="CHEBI:49883"/>
        <label>1</label>
    </ligand>
</feature>
<dbReference type="InterPro" id="IPR006638">
    <property type="entry name" value="Elp3/MiaA/NifB-like_rSAM"/>
</dbReference>
<dbReference type="NCBIfam" id="TIGR00089">
    <property type="entry name" value="MiaB/RimO family radical SAM methylthiotransferase"/>
    <property type="match status" value="1"/>
</dbReference>
<keyword evidence="2 8" id="KW-0963">Cytoplasm</keyword>
<keyword evidence="12" id="KW-0687">Ribonucleoprotein</keyword>
<dbReference type="PROSITE" id="PS51449">
    <property type="entry name" value="MTTASE_N"/>
    <property type="match status" value="1"/>
</dbReference>
<dbReference type="InterPro" id="IPR012340">
    <property type="entry name" value="NA-bd_OB-fold"/>
</dbReference>
<dbReference type="GO" id="GO:0005829">
    <property type="term" value="C:cytosol"/>
    <property type="evidence" value="ECO:0007669"/>
    <property type="project" value="TreeGrafter"/>
</dbReference>
<feature type="domain" description="TRAM" evidence="9">
    <location>
        <begin position="375"/>
        <end position="443"/>
    </location>
</feature>
<comment type="subcellular location">
    <subcellularLocation>
        <location evidence="8">Cytoplasm</location>
    </subcellularLocation>
</comment>
<feature type="binding site" evidence="8">
    <location>
        <position position="11"/>
    </location>
    <ligand>
        <name>[4Fe-4S] cluster</name>
        <dbReference type="ChEBI" id="CHEBI:49883"/>
        <label>1</label>
    </ligand>
</feature>
<dbReference type="GO" id="GO:0046872">
    <property type="term" value="F:metal ion binding"/>
    <property type="evidence" value="ECO:0007669"/>
    <property type="project" value="UniProtKB-KW"/>
</dbReference>
<dbReference type="Pfam" id="PF04055">
    <property type="entry name" value="Radical_SAM"/>
    <property type="match status" value="1"/>
</dbReference>
<feature type="domain" description="MTTase N-terminal" evidence="10">
    <location>
        <begin position="2"/>
        <end position="118"/>
    </location>
</feature>
<evidence type="ECO:0000259" key="10">
    <source>
        <dbReference type="PROSITE" id="PS51449"/>
    </source>
</evidence>
<evidence type="ECO:0000256" key="4">
    <source>
        <dbReference type="ARBA" id="ARBA00022691"/>
    </source>
</evidence>
<dbReference type="HAMAP" id="MF_01865">
    <property type="entry name" value="MTTase_RimO"/>
    <property type="match status" value="1"/>
</dbReference>
<feature type="domain" description="Radical SAM core" evidence="11">
    <location>
        <begin position="142"/>
        <end position="372"/>
    </location>
</feature>
<dbReference type="Gene3D" id="2.40.50.140">
    <property type="entry name" value="Nucleic acid-binding proteins"/>
    <property type="match status" value="1"/>
</dbReference>